<comment type="caution">
    <text evidence="6">The sequence shown here is derived from an EMBL/GenBank/DDBJ whole genome shotgun (WGS) entry which is preliminary data.</text>
</comment>
<accession>A0ABV6QYV8</accession>
<dbReference type="InterPro" id="IPR036390">
    <property type="entry name" value="WH_DNA-bd_sf"/>
</dbReference>
<dbReference type="EMBL" id="JBHLTC010000053">
    <property type="protein sequence ID" value="MFC0629388.1"/>
    <property type="molecule type" value="Genomic_DNA"/>
</dbReference>
<dbReference type="RefSeq" id="WP_380057380.1">
    <property type="nucleotide sequence ID" value="NZ_JBHLTC010000053.1"/>
</dbReference>
<proteinExistence type="predicted"/>
<evidence type="ECO:0000256" key="3">
    <source>
        <dbReference type="ARBA" id="ARBA00022691"/>
    </source>
</evidence>
<feature type="domain" description="O-methyltransferase C-terminal" evidence="4">
    <location>
        <begin position="126"/>
        <end position="322"/>
    </location>
</feature>
<evidence type="ECO:0000313" key="6">
    <source>
        <dbReference type="EMBL" id="MFC0629388.1"/>
    </source>
</evidence>
<feature type="domain" description="O-methyltransferase dimerisation" evidence="5">
    <location>
        <begin position="23"/>
        <end position="95"/>
    </location>
</feature>
<dbReference type="Pfam" id="PF00891">
    <property type="entry name" value="Methyltransf_2"/>
    <property type="match status" value="1"/>
</dbReference>
<evidence type="ECO:0000256" key="1">
    <source>
        <dbReference type="ARBA" id="ARBA00022603"/>
    </source>
</evidence>
<dbReference type="PIRSF" id="PIRSF005739">
    <property type="entry name" value="O-mtase"/>
    <property type="match status" value="1"/>
</dbReference>
<dbReference type="InterPro" id="IPR029063">
    <property type="entry name" value="SAM-dependent_MTases_sf"/>
</dbReference>
<dbReference type="InterPro" id="IPR001077">
    <property type="entry name" value="COMT_C"/>
</dbReference>
<protein>
    <submittedName>
        <fullName evidence="6">Methyltransferase</fullName>
    </submittedName>
</protein>
<dbReference type="GO" id="GO:0008168">
    <property type="term" value="F:methyltransferase activity"/>
    <property type="evidence" value="ECO:0007669"/>
    <property type="project" value="UniProtKB-KW"/>
</dbReference>
<keyword evidence="2" id="KW-0808">Transferase</keyword>
<dbReference type="InterPro" id="IPR016461">
    <property type="entry name" value="COMT-like"/>
</dbReference>
<dbReference type="InterPro" id="IPR012967">
    <property type="entry name" value="COMT_dimerisation"/>
</dbReference>
<evidence type="ECO:0000313" key="7">
    <source>
        <dbReference type="Proteomes" id="UP001589890"/>
    </source>
</evidence>
<dbReference type="GO" id="GO:0032259">
    <property type="term" value="P:methylation"/>
    <property type="evidence" value="ECO:0007669"/>
    <property type="project" value="UniProtKB-KW"/>
</dbReference>
<dbReference type="SUPFAM" id="SSF46785">
    <property type="entry name" value="Winged helix' DNA-binding domain"/>
    <property type="match status" value="1"/>
</dbReference>
<reference evidence="6 7" key="1">
    <citation type="submission" date="2024-09" db="EMBL/GenBank/DDBJ databases">
        <authorList>
            <person name="Sun Q."/>
            <person name="Mori K."/>
        </authorList>
    </citation>
    <scope>NUCLEOTIDE SEQUENCE [LARGE SCALE GENOMIC DNA]</scope>
    <source>
        <strain evidence="6 7">CGMCC 1.15906</strain>
    </source>
</reference>
<keyword evidence="3" id="KW-0949">S-adenosyl-L-methionine</keyword>
<evidence type="ECO:0000259" key="5">
    <source>
        <dbReference type="Pfam" id="PF08100"/>
    </source>
</evidence>
<dbReference type="Gene3D" id="3.40.50.150">
    <property type="entry name" value="Vaccinia Virus protein VP39"/>
    <property type="match status" value="1"/>
</dbReference>
<dbReference type="Gene3D" id="1.10.10.10">
    <property type="entry name" value="Winged helix-like DNA-binding domain superfamily/Winged helix DNA-binding domain"/>
    <property type="match status" value="1"/>
</dbReference>
<name>A0ABV6QYV8_9ACTN</name>
<organism evidence="6 7">
    <name type="scientific">Kribbella deserti</name>
    <dbReference type="NCBI Taxonomy" id="1926257"/>
    <lineage>
        <taxon>Bacteria</taxon>
        <taxon>Bacillati</taxon>
        <taxon>Actinomycetota</taxon>
        <taxon>Actinomycetes</taxon>
        <taxon>Propionibacteriales</taxon>
        <taxon>Kribbellaceae</taxon>
        <taxon>Kribbella</taxon>
    </lineage>
</organism>
<dbReference type="InterPro" id="IPR036388">
    <property type="entry name" value="WH-like_DNA-bd_sf"/>
</dbReference>
<dbReference type="Gene3D" id="1.10.287.1350">
    <property type="match status" value="1"/>
</dbReference>
<sequence>MTESGGALVPGTAENVARLLDAAARFFTSQAIFAFTRLGLADILAQGNTPIINLASATGTHEQSLSRVLRAVAHSGLVTIDPNATVSLTDMGHLLRIDHPMSLRPLVIYLAEDWMWHCASDMEASLKTEVPAFDRRYQQSLFEFFEARKDRALIFDEAMTASSRYTNAAFLDAYRIPDHSRVIDIGGGQGNFISEILESNTTLSGTLFDLPRVIQSARTNDAISGRCEFIEGNFFDRVPSGGDIYILRGVIHDWNDEDAVAILKNCRSAMTRRSKLLILETMAPPIEHYFPGQFIDFQIFLLTPGRERTEAEFRSLLAASGLKLRQVLPIFSFFALLEICISD</sequence>
<keyword evidence="7" id="KW-1185">Reference proteome</keyword>
<evidence type="ECO:0000259" key="4">
    <source>
        <dbReference type="Pfam" id="PF00891"/>
    </source>
</evidence>
<evidence type="ECO:0000256" key="2">
    <source>
        <dbReference type="ARBA" id="ARBA00022679"/>
    </source>
</evidence>
<dbReference type="PROSITE" id="PS51683">
    <property type="entry name" value="SAM_OMT_II"/>
    <property type="match status" value="1"/>
</dbReference>
<dbReference type="Proteomes" id="UP001589890">
    <property type="component" value="Unassembled WGS sequence"/>
</dbReference>
<dbReference type="Pfam" id="PF08100">
    <property type="entry name" value="Dimerisation"/>
    <property type="match status" value="1"/>
</dbReference>
<dbReference type="PANTHER" id="PTHR43712:SF2">
    <property type="entry name" value="O-METHYLTRANSFERASE CICE"/>
    <property type="match status" value="1"/>
</dbReference>
<dbReference type="CDD" id="cd02440">
    <property type="entry name" value="AdoMet_MTases"/>
    <property type="match status" value="1"/>
</dbReference>
<dbReference type="PANTHER" id="PTHR43712">
    <property type="entry name" value="PUTATIVE (AFU_ORTHOLOGUE AFUA_4G14580)-RELATED"/>
    <property type="match status" value="1"/>
</dbReference>
<keyword evidence="1 6" id="KW-0489">Methyltransferase</keyword>
<dbReference type="SUPFAM" id="SSF53335">
    <property type="entry name" value="S-adenosyl-L-methionine-dependent methyltransferases"/>
    <property type="match status" value="1"/>
</dbReference>
<gene>
    <name evidence="6" type="ORF">ACFFGN_35310</name>
</gene>